<proteinExistence type="predicted"/>
<protein>
    <submittedName>
        <fullName evidence="4">Peptidase</fullName>
    </submittedName>
</protein>
<keyword evidence="1" id="KW-0677">Repeat</keyword>
<organism evidence="4 5">
    <name type="scientific">Streptomyces morookaense</name>
    <name type="common">Streptoverticillium morookaense</name>
    <dbReference type="NCBI Taxonomy" id="1970"/>
    <lineage>
        <taxon>Bacteria</taxon>
        <taxon>Bacillati</taxon>
        <taxon>Actinomycetota</taxon>
        <taxon>Actinomycetes</taxon>
        <taxon>Kitasatosporales</taxon>
        <taxon>Streptomycetaceae</taxon>
        <taxon>Streptomyces</taxon>
    </lineage>
</organism>
<dbReference type="InterPro" id="IPR004176">
    <property type="entry name" value="Clp_R_N"/>
</dbReference>
<reference evidence="4 5" key="1">
    <citation type="submission" date="2020-04" db="EMBL/GenBank/DDBJ databases">
        <title>Draft Genome Sequence of Streptomyces morookaense DSM 40503, an 8-azaguanine-producing strain.</title>
        <authorList>
            <person name="Qi J."/>
            <person name="Gao J.-M."/>
        </authorList>
    </citation>
    <scope>NUCLEOTIDE SEQUENCE [LARGE SCALE GENOMIC DNA]</scope>
    <source>
        <strain evidence="4 5">DSM 40503</strain>
    </source>
</reference>
<sequence>MAGSCNGTAGQQAVGPREARRPAQGHGQGGVVNVFDQFTELAKRAVVASQDAALSLGHDFIGTEHILLGLAGTAGTAGEVLREHGLDLAQAREEAVRLLEESGATATGAQAAKDALASIGIDVAEIQRRADDTFGPGAFHFPRPAYTPHAKKALELTVREAAALGQQRIDTEHMLLGLVAEGEGLALKVLTALDVDPEGVRTSVLTRVTPQAS</sequence>
<evidence type="ECO:0000313" key="5">
    <source>
        <dbReference type="Proteomes" id="UP000587462"/>
    </source>
</evidence>
<evidence type="ECO:0000259" key="3">
    <source>
        <dbReference type="PROSITE" id="PS51903"/>
    </source>
</evidence>
<evidence type="ECO:0000256" key="1">
    <source>
        <dbReference type="PROSITE-ProRule" id="PRU01251"/>
    </source>
</evidence>
<accession>A0A7Y7E7D0</accession>
<dbReference type="SUPFAM" id="SSF81923">
    <property type="entry name" value="Double Clp-N motif"/>
    <property type="match status" value="2"/>
</dbReference>
<dbReference type="Pfam" id="PF02861">
    <property type="entry name" value="Clp_N"/>
    <property type="match status" value="2"/>
</dbReference>
<dbReference type="InterPro" id="IPR044217">
    <property type="entry name" value="CLPT1/2"/>
</dbReference>
<name>A0A7Y7E7D0_STRMO</name>
<dbReference type="EMBL" id="JABBXF010000029">
    <property type="protein sequence ID" value="NVK78825.1"/>
    <property type="molecule type" value="Genomic_DNA"/>
</dbReference>
<feature type="domain" description="Clp R" evidence="3">
    <location>
        <begin position="35"/>
        <end position="211"/>
    </location>
</feature>
<dbReference type="PROSITE" id="PS51903">
    <property type="entry name" value="CLP_R"/>
    <property type="match status" value="1"/>
</dbReference>
<evidence type="ECO:0000256" key="2">
    <source>
        <dbReference type="SAM" id="MobiDB-lite"/>
    </source>
</evidence>
<dbReference type="Gene3D" id="1.10.1780.10">
    <property type="entry name" value="Clp, N-terminal domain"/>
    <property type="match status" value="2"/>
</dbReference>
<feature type="region of interest" description="Disordered" evidence="2">
    <location>
        <begin position="1"/>
        <end position="29"/>
    </location>
</feature>
<dbReference type="InterPro" id="IPR036628">
    <property type="entry name" value="Clp_N_dom_sf"/>
</dbReference>
<dbReference type="AlphaFoldDB" id="A0A7Y7E7D0"/>
<dbReference type="PANTHER" id="PTHR47016">
    <property type="entry name" value="ATP-DEPENDENT CLP PROTEASE ATP-BINDING SUBUNIT CLPT1, CHLOROPLASTIC"/>
    <property type="match status" value="1"/>
</dbReference>
<keyword evidence="5" id="KW-1185">Reference proteome</keyword>
<feature type="compositionally biased region" description="Polar residues" evidence="2">
    <location>
        <begin position="1"/>
        <end position="11"/>
    </location>
</feature>
<evidence type="ECO:0000313" key="4">
    <source>
        <dbReference type="EMBL" id="NVK78825.1"/>
    </source>
</evidence>
<dbReference type="PANTHER" id="PTHR47016:SF5">
    <property type="entry name" value="CLP DOMAIN SUPERFAMILY PROTEIN"/>
    <property type="match status" value="1"/>
</dbReference>
<gene>
    <name evidence="4" type="ORF">HG542_14245</name>
</gene>
<comment type="caution">
    <text evidence="4">The sequence shown here is derived from an EMBL/GenBank/DDBJ whole genome shotgun (WGS) entry which is preliminary data.</text>
</comment>
<dbReference type="Proteomes" id="UP000587462">
    <property type="component" value="Unassembled WGS sequence"/>
</dbReference>